<dbReference type="EMBL" id="FNFB01000007">
    <property type="protein sequence ID" value="SDK41255.1"/>
    <property type="molecule type" value="Genomic_DNA"/>
</dbReference>
<protein>
    <submittedName>
        <fullName evidence="1">Uncharacterized protein</fullName>
    </submittedName>
</protein>
<dbReference type="AlphaFoldDB" id="A0A1G9BQQ2"/>
<dbReference type="Proteomes" id="UP000198683">
    <property type="component" value="Unassembled WGS sequence"/>
</dbReference>
<dbReference type="RefSeq" id="WP_090764543.1">
    <property type="nucleotide sequence ID" value="NZ_FNFB01000007.1"/>
</dbReference>
<keyword evidence="2" id="KW-1185">Reference proteome</keyword>
<name>A0A1G9BQQ2_9ACTN</name>
<organism evidence="1 2">
    <name type="scientific">Nonomuraea maritima</name>
    <dbReference type="NCBI Taxonomy" id="683260"/>
    <lineage>
        <taxon>Bacteria</taxon>
        <taxon>Bacillati</taxon>
        <taxon>Actinomycetota</taxon>
        <taxon>Actinomycetes</taxon>
        <taxon>Streptosporangiales</taxon>
        <taxon>Streptosporangiaceae</taxon>
        <taxon>Nonomuraea</taxon>
    </lineage>
</organism>
<accession>A0A1G9BQQ2</accession>
<sequence>MSSYSGWAAVDLADGREAGAFVAALHAAGGESPGLRVAVEGRRVFVYAGLAPHLTATIAHVLPEWGSRAVTAADFDEFGVVNEVLGPDGKPVHVASIGEEMPLPEDDTPRSRRAAAELFGADPAALDHVSATWAADGAMPSAPGVPYLKWWDALGVPWPADFDERSFGPEQHTGA</sequence>
<evidence type="ECO:0000313" key="2">
    <source>
        <dbReference type="Proteomes" id="UP000198683"/>
    </source>
</evidence>
<evidence type="ECO:0000313" key="1">
    <source>
        <dbReference type="EMBL" id="SDK41255.1"/>
    </source>
</evidence>
<dbReference type="OrthoDB" id="3533805at2"/>
<proteinExistence type="predicted"/>
<gene>
    <name evidence="1" type="ORF">SAMN05421874_107241</name>
</gene>
<reference evidence="1 2" key="1">
    <citation type="submission" date="2016-10" db="EMBL/GenBank/DDBJ databases">
        <authorList>
            <person name="de Groot N.N."/>
        </authorList>
    </citation>
    <scope>NUCLEOTIDE SEQUENCE [LARGE SCALE GENOMIC DNA]</scope>
    <source>
        <strain evidence="1 2">CGMCC 4.5681</strain>
    </source>
</reference>